<accession>D6Z0P0</accession>
<evidence type="ECO:0000256" key="2">
    <source>
        <dbReference type="SAM" id="MobiDB-lite"/>
    </source>
</evidence>
<dbReference type="Pfam" id="PF04344">
    <property type="entry name" value="CheZ"/>
    <property type="match status" value="2"/>
</dbReference>
<organism evidence="3 4">
    <name type="scientific">Desulfurivibrio alkaliphilus (strain DSM 19089 / UNIQEM U267 / AHT2)</name>
    <dbReference type="NCBI Taxonomy" id="589865"/>
    <lineage>
        <taxon>Bacteria</taxon>
        <taxon>Pseudomonadati</taxon>
        <taxon>Thermodesulfobacteriota</taxon>
        <taxon>Desulfobulbia</taxon>
        <taxon>Desulfobulbales</taxon>
        <taxon>Desulfobulbaceae</taxon>
        <taxon>Desulfurivibrio</taxon>
    </lineage>
</organism>
<dbReference type="KEGG" id="dak:DaAHT2_0563"/>
<feature type="compositionally biased region" description="Low complexity" evidence="2">
    <location>
        <begin position="356"/>
        <end position="375"/>
    </location>
</feature>
<dbReference type="EMBL" id="CP001940">
    <property type="protein sequence ID" value="ADH85269.1"/>
    <property type="molecule type" value="Genomic_DNA"/>
</dbReference>
<feature type="coiled-coil region" evidence="1">
    <location>
        <begin position="153"/>
        <end position="207"/>
    </location>
</feature>
<dbReference type="GO" id="GO:0003824">
    <property type="term" value="F:catalytic activity"/>
    <property type="evidence" value="ECO:0007669"/>
    <property type="project" value="InterPro"/>
</dbReference>
<dbReference type="AlphaFoldDB" id="D6Z0P0"/>
<dbReference type="InterPro" id="IPR007439">
    <property type="entry name" value="Chemotax_Pase_CheZ"/>
</dbReference>
<protein>
    <submittedName>
        <fullName evidence="3">Putative chemotaxis phosphatase, CheZ</fullName>
    </submittedName>
</protein>
<evidence type="ECO:0000256" key="1">
    <source>
        <dbReference type="SAM" id="Coils"/>
    </source>
</evidence>
<evidence type="ECO:0000313" key="3">
    <source>
        <dbReference type="EMBL" id="ADH85269.1"/>
    </source>
</evidence>
<feature type="region of interest" description="Disordered" evidence="2">
    <location>
        <begin position="212"/>
        <end position="233"/>
    </location>
</feature>
<feature type="region of interest" description="Disordered" evidence="2">
    <location>
        <begin position="350"/>
        <end position="379"/>
    </location>
</feature>
<dbReference type="RefSeq" id="WP_013162800.1">
    <property type="nucleotide sequence ID" value="NC_014216.1"/>
</dbReference>
<sequence>MAERRAEINLEVSTGFFRISTDDLVYNITVLPGPAGESASAPGGGQVAAPVPSCPPPPPPEFVGPGDDYYKQISTDVYNEIGNLAKSLSSTLQDLPAEDRKIQRADLDEAGEKIEDAKNQLRDIVSMTEQATMEIMDHVEKVQHQTDDVRDLLAQLKDHKAFLQQQINAAENGGGGEEAAGVLAEKLDLLEEKLAKAEELLAGLGSAEGESAAAAAAEAAEEPAAPEPAESVSAGEPRRRFLFELDTVFQTIYELCTNEQVKGHISIAREKAAEIFDYDAFVEAISGRVAELEPDDDNFYTVPLSDVLKSLATACLEKKIQNLLVKMEANQGEIFLDSALPLEVPAIEEVGGGDGAAEPAPAADAAAAEAPPEAGSGKTIGAEVAPVREVLAEATAMIGDLRQGLHDLSVGNAAGGMSKEDQLDIFHKIENAFSVVSSIYEDVARITEALSFQDLSGQQILKIIKLLSDFQVQLLAIVVSFGSQLKIKERNADITPEESKRLAQDDVDRYLKTMTGEHETEGPLDQDTVNKMLEEFGF</sequence>
<name>D6Z0P0_DESAT</name>
<feature type="region of interest" description="Disordered" evidence="2">
    <location>
        <begin position="35"/>
        <end position="59"/>
    </location>
</feature>
<dbReference type="GO" id="GO:0050920">
    <property type="term" value="P:regulation of chemotaxis"/>
    <property type="evidence" value="ECO:0007669"/>
    <property type="project" value="InterPro"/>
</dbReference>
<dbReference type="eggNOG" id="COG3143">
    <property type="taxonomic scope" value="Bacteria"/>
</dbReference>
<evidence type="ECO:0000313" key="4">
    <source>
        <dbReference type="Proteomes" id="UP000001508"/>
    </source>
</evidence>
<keyword evidence="4" id="KW-1185">Reference proteome</keyword>
<dbReference type="Proteomes" id="UP000001508">
    <property type="component" value="Chromosome"/>
</dbReference>
<keyword evidence="1" id="KW-0175">Coiled coil</keyword>
<dbReference type="OrthoDB" id="5493328at2"/>
<feature type="coiled-coil region" evidence="1">
    <location>
        <begin position="100"/>
        <end position="127"/>
    </location>
</feature>
<reference evidence="4" key="1">
    <citation type="submission" date="2010-02" db="EMBL/GenBank/DDBJ databases">
        <title>Complete sequence of Desulfurivibrio alkaliphilus AHT2.</title>
        <authorList>
            <consortium name="US DOE Joint Genome Institute"/>
            <person name="Pitluck S."/>
            <person name="Chertkov O."/>
            <person name="Detter J.C."/>
            <person name="Han C."/>
            <person name="Tapia R."/>
            <person name="Larimer F."/>
            <person name="Land M."/>
            <person name="Hauser L."/>
            <person name="Kyrpides N."/>
            <person name="Mikhailova N."/>
            <person name="Sorokin D.Y."/>
            <person name="Muyzer G."/>
            <person name="Woyke T."/>
        </authorList>
    </citation>
    <scope>NUCLEOTIDE SEQUENCE [LARGE SCALE GENOMIC DNA]</scope>
    <source>
        <strain evidence="4">DSM 19089 / UNIQEM U267 / AHT2</strain>
    </source>
</reference>
<dbReference type="HOGENOM" id="CLU_486386_0_0_7"/>
<dbReference type="GO" id="GO:0009288">
    <property type="term" value="C:bacterial-type flagellum"/>
    <property type="evidence" value="ECO:0007669"/>
    <property type="project" value="InterPro"/>
</dbReference>
<dbReference type="STRING" id="589865.DaAHT2_0563"/>
<gene>
    <name evidence="3" type="ordered locus">DaAHT2_0563</name>
</gene>
<proteinExistence type="predicted"/>
<dbReference type="SUPFAM" id="SSF75708">
    <property type="entry name" value="Chemotaxis phosphatase CheZ"/>
    <property type="match status" value="2"/>
</dbReference>
<dbReference type="Gene3D" id="1.10.287.500">
    <property type="entry name" value="Helix hairpin bin"/>
    <property type="match status" value="2"/>
</dbReference>
<dbReference type="InParanoid" id="D6Z0P0"/>